<sequence length="79" mass="9076">MGGPFAWTNFQKGDEGVGKLTCRVGNYRFEKNEGSNIVNIFNELSGQNVDCFTQYELNDQKQFEQSCNQQHANYAQDWS</sequence>
<proteinExistence type="predicted"/>
<name>A0A2R5ER16_9BACL</name>
<evidence type="ECO:0000313" key="1">
    <source>
        <dbReference type="EMBL" id="GBG08099.1"/>
    </source>
</evidence>
<keyword evidence="2" id="KW-1185">Reference proteome</keyword>
<accession>A0A2R5ER16</accession>
<dbReference type="AlphaFoldDB" id="A0A2R5ER16"/>
<reference evidence="1 2" key="1">
    <citation type="submission" date="2017-08" db="EMBL/GenBank/DDBJ databases">
        <title>Substantial Increase in Enzyme Production by Combined Drug-Resistance Mutations in Paenibacillus agaridevorans.</title>
        <authorList>
            <person name="Tanaka Y."/>
            <person name="Funane K."/>
            <person name="Hosaka T."/>
            <person name="Shiwa Y."/>
            <person name="Fujita N."/>
            <person name="Miyazaki T."/>
            <person name="Yoshikawa H."/>
            <person name="Murakami K."/>
            <person name="Kasahara K."/>
            <person name="Inaoka T."/>
            <person name="Hiraga Y."/>
            <person name="Ochi K."/>
        </authorList>
    </citation>
    <scope>NUCLEOTIDE SEQUENCE [LARGE SCALE GENOMIC DNA]</scope>
    <source>
        <strain evidence="1 2">T-3040</strain>
    </source>
</reference>
<dbReference type="EMBL" id="BDQX01000136">
    <property type="protein sequence ID" value="GBG08099.1"/>
    <property type="molecule type" value="Genomic_DNA"/>
</dbReference>
<organism evidence="1 2">
    <name type="scientific">Paenibacillus agaridevorans</name>
    <dbReference type="NCBI Taxonomy" id="171404"/>
    <lineage>
        <taxon>Bacteria</taxon>
        <taxon>Bacillati</taxon>
        <taxon>Bacillota</taxon>
        <taxon>Bacilli</taxon>
        <taxon>Bacillales</taxon>
        <taxon>Paenibacillaceae</taxon>
        <taxon>Paenibacillus</taxon>
    </lineage>
</organism>
<comment type="caution">
    <text evidence="1">The sequence shown here is derived from an EMBL/GenBank/DDBJ whole genome shotgun (WGS) entry which is preliminary data.</text>
</comment>
<dbReference type="Proteomes" id="UP000245202">
    <property type="component" value="Unassembled WGS sequence"/>
</dbReference>
<protein>
    <submittedName>
        <fullName evidence="1">Uncharacterized protein</fullName>
    </submittedName>
</protein>
<evidence type="ECO:0000313" key="2">
    <source>
        <dbReference type="Proteomes" id="UP000245202"/>
    </source>
</evidence>
<gene>
    <name evidence="1" type="ORF">PAT3040_02666</name>
</gene>